<reference evidence="4" key="1">
    <citation type="submission" date="2016-10" db="EMBL/GenBank/DDBJ databases">
        <authorList>
            <person name="Varghese N."/>
            <person name="Submissions S."/>
        </authorList>
    </citation>
    <scope>NUCLEOTIDE SEQUENCE [LARGE SCALE GENOMIC DNA]</scope>
    <source>
        <strain evidence="4">DSM 217</strain>
    </source>
</reference>
<proteinExistence type="predicted"/>
<protein>
    <recommendedName>
        <fullName evidence="2">Type II CBASS E2 protein domain-containing protein</fullName>
    </recommendedName>
</protein>
<name>A0A1H2YBF7_THIRO</name>
<evidence type="ECO:0000313" key="3">
    <source>
        <dbReference type="EMBL" id="SDX02004.1"/>
    </source>
</evidence>
<keyword evidence="4" id="KW-1185">Reference proteome</keyword>
<accession>A0A1H2YBF7</accession>
<dbReference type="RefSeq" id="WP_093033090.1">
    <property type="nucleotide sequence ID" value="NZ_FNNZ01000012.1"/>
</dbReference>
<dbReference type="STRING" id="1058.SAMN05421783_112113"/>
<feature type="domain" description="Type II CBASS E2 protein" evidence="2">
    <location>
        <begin position="19"/>
        <end position="147"/>
    </location>
</feature>
<dbReference type="Pfam" id="PF26395">
    <property type="entry name" value="E2-CBASS"/>
    <property type="match status" value="1"/>
</dbReference>
<organism evidence="3 4">
    <name type="scientific">Thiocapsa roseopersicina</name>
    <dbReference type="NCBI Taxonomy" id="1058"/>
    <lineage>
        <taxon>Bacteria</taxon>
        <taxon>Pseudomonadati</taxon>
        <taxon>Pseudomonadota</taxon>
        <taxon>Gammaproteobacteria</taxon>
        <taxon>Chromatiales</taxon>
        <taxon>Chromatiaceae</taxon>
        <taxon>Thiocapsa</taxon>
    </lineage>
</organism>
<sequence length="171" mass="19802">MRGGYRLSQQRRLSLAQQRQHLARQTDGSCISSRRGQLRWRYSTRPAAESRHYEVLIDYELGFHPRTFVVAPEIASLGAGQPPHIYPSTRDREFPSAVCLCLYRPEKGEWNSTRSLADTIVPWADLWLFFFEHWMLTGDWEGGGEHPSPDDPEPRYRRRKEARAARSSNSG</sequence>
<feature type="compositionally biased region" description="Basic and acidic residues" evidence="1">
    <location>
        <begin position="143"/>
        <end position="155"/>
    </location>
</feature>
<dbReference type="Proteomes" id="UP000198816">
    <property type="component" value="Unassembled WGS sequence"/>
</dbReference>
<feature type="region of interest" description="Disordered" evidence="1">
    <location>
        <begin position="141"/>
        <end position="171"/>
    </location>
</feature>
<evidence type="ECO:0000259" key="2">
    <source>
        <dbReference type="Pfam" id="PF26395"/>
    </source>
</evidence>
<dbReference type="OrthoDB" id="4736406at2"/>
<gene>
    <name evidence="3" type="ORF">SAMN05421783_112113</name>
</gene>
<evidence type="ECO:0000313" key="4">
    <source>
        <dbReference type="Proteomes" id="UP000198816"/>
    </source>
</evidence>
<evidence type="ECO:0000256" key="1">
    <source>
        <dbReference type="SAM" id="MobiDB-lite"/>
    </source>
</evidence>
<dbReference type="InterPro" id="IPR058588">
    <property type="entry name" value="E2-CBASS"/>
</dbReference>
<dbReference type="AlphaFoldDB" id="A0A1H2YBF7"/>
<dbReference type="EMBL" id="FNNZ01000012">
    <property type="protein sequence ID" value="SDX02004.1"/>
    <property type="molecule type" value="Genomic_DNA"/>
</dbReference>